<dbReference type="AlphaFoldDB" id="A0A4Y2S5N2"/>
<dbReference type="Proteomes" id="UP000499080">
    <property type="component" value="Unassembled WGS sequence"/>
</dbReference>
<evidence type="ECO:0000313" key="3">
    <source>
        <dbReference type="Proteomes" id="UP000499080"/>
    </source>
</evidence>
<dbReference type="EMBL" id="BGPR01019999">
    <property type="protein sequence ID" value="GBN83548.1"/>
    <property type="molecule type" value="Genomic_DNA"/>
</dbReference>
<comment type="caution">
    <text evidence="2">The sequence shown here is derived from an EMBL/GenBank/DDBJ whole genome shotgun (WGS) entry which is preliminary data.</text>
</comment>
<protein>
    <submittedName>
        <fullName evidence="2">Uncharacterized protein</fullName>
    </submittedName>
</protein>
<feature type="transmembrane region" description="Helical" evidence="1">
    <location>
        <begin position="73"/>
        <end position="93"/>
    </location>
</feature>
<reference evidence="2 3" key="1">
    <citation type="journal article" date="2019" name="Sci. Rep.">
        <title>Orb-weaving spider Araneus ventricosus genome elucidates the spidroin gene catalogue.</title>
        <authorList>
            <person name="Kono N."/>
            <person name="Nakamura H."/>
            <person name="Ohtoshi R."/>
            <person name="Moran D.A.P."/>
            <person name="Shinohara A."/>
            <person name="Yoshida Y."/>
            <person name="Fujiwara M."/>
            <person name="Mori M."/>
            <person name="Tomita M."/>
            <person name="Arakawa K."/>
        </authorList>
    </citation>
    <scope>NUCLEOTIDE SEQUENCE [LARGE SCALE GENOMIC DNA]</scope>
</reference>
<feature type="transmembrane region" description="Helical" evidence="1">
    <location>
        <begin position="33"/>
        <end position="53"/>
    </location>
</feature>
<keyword evidence="1" id="KW-1133">Transmembrane helix</keyword>
<accession>A0A4Y2S5N2</accession>
<keyword evidence="1" id="KW-0812">Transmembrane</keyword>
<evidence type="ECO:0000313" key="2">
    <source>
        <dbReference type="EMBL" id="GBN83548.1"/>
    </source>
</evidence>
<name>A0A4Y2S5N2_ARAVE</name>
<keyword evidence="3" id="KW-1185">Reference proteome</keyword>
<keyword evidence="1" id="KW-0472">Membrane</keyword>
<organism evidence="2 3">
    <name type="scientific">Araneus ventricosus</name>
    <name type="common">Orbweaver spider</name>
    <name type="synonym">Epeira ventricosa</name>
    <dbReference type="NCBI Taxonomy" id="182803"/>
    <lineage>
        <taxon>Eukaryota</taxon>
        <taxon>Metazoa</taxon>
        <taxon>Ecdysozoa</taxon>
        <taxon>Arthropoda</taxon>
        <taxon>Chelicerata</taxon>
        <taxon>Arachnida</taxon>
        <taxon>Araneae</taxon>
        <taxon>Araneomorphae</taxon>
        <taxon>Entelegynae</taxon>
        <taxon>Araneoidea</taxon>
        <taxon>Araneidae</taxon>
        <taxon>Araneus</taxon>
    </lineage>
</organism>
<gene>
    <name evidence="2" type="ORF">AVEN_153946_1</name>
</gene>
<proteinExistence type="predicted"/>
<evidence type="ECO:0000256" key="1">
    <source>
        <dbReference type="SAM" id="Phobius"/>
    </source>
</evidence>
<sequence length="116" mass="13353">MEQASGVDHKIPTENIKLLTTILRVFLLKFLKVYRTTSTHALGVLAVIPPLYLLRTNNFKNFRSGFARPPRSVVFWMSVNLIILLNCPVSQWSSELLMINLKLQIVNSRCKRTDPR</sequence>
<dbReference type="OrthoDB" id="7698238at2759"/>